<evidence type="ECO:0000256" key="5">
    <source>
        <dbReference type="ARBA" id="ARBA00023136"/>
    </source>
</evidence>
<dbReference type="KEGG" id="dfo:Dform_00617"/>
<dbReference type="EMBL" id="CP018258">
    <property type="protein sequence ID" value="APV43972.1"/>
    <property type="molecule type" value="Genomic_DNA"/>
</dbReference>
<sequence length="449" mass="49107">MTLFSVIIPTLNEQSIIGQCIDGVRKLGPDVEIIVADSGSTDSTTEIARGRGAKVISSSPGRGGQMNAGAAVAGGDILVFLHADTFLPEGAFARLAAFFRDPQTEIGVFHLKFDSRHWLLKLLERLSGVRPYWFRFGDSSITVRRTVFMELGGFPDQPLFEDLEFLRKANRKTRVILFPLYVTTSARRFTHTGICRQTFRNILLTLHYLAGAAPKGLSLAYERTSDRASKCFLMMMVRYPEPGKVKSRLASGVGEKSAAKIYRFCAESLFGAAAALPDAIARYLYCAEASDCGRISSWAGGRFESLAQPEGDLAVRLTAGFDMAFAKSAAMVVIIASDIPDLRPRHIKTAFAALEEKDVVLGPSPDGGFYLIGLKRSSPFLFKNIAWSSSSVLAQMQGNIRAAGLSVEILPELLDIDTLEDWIMWKAGRDGNNRQPEIGDTFGHDYAAA</sequence>
<dbReference type="Pfam" id="PF09837">
    <property type="entry name" value="DUF2064"/>
    <property type="match status" value="1"/>
</dbReference>
<evidence type="ECO:0000256" key="9">
    <source>
        <dbReference type="ARBA" id="ARBA00040345"/>
    </source>
</evidence>
<evidence type="ECO:0000256" key="1">
    <source>
        <dbReference type="ARBA" id="ARBA00004236"/>
    </source>
</evidence>
<evidence type="ECO:0000259" key="10">
    <source>
        <dbReference type="Pfam" id="PF00535"/>
    </source>
</evidence>
<organism evidence="11 12">
    <name type="scientific">Dehalogenimonas formicexedens</name>
    <dbReference type="NCBI Taxonomy" id="1839801"/>
    <lineage>
        <taxon>Bacteria</taxon>
        <taxon>Bacillati</taxon>
        <taxon>Chloroflexota</taxon>
        <taxon>Dehalococcoidia</taxon>
        <taxon>Dehalococcoidales</taxon>
        <taxon>Dehalococcoidaceae</taxon>
        <taxon>Dehalogenimonas</taxon>
    </lineage>
</organism>
<comment type="pathway">
    <text evidence="7">Carotenoid biosynthesis; staphyloxanthin biosynthesis; staphyloxanthin from farnesyl diphosphate: step 4/5.</text>
</comment>
<dbReference type="InterPro" id="IPR018641">
    <property type="entry name" value="Trfase_1_rSAM/seldom-assoc"/>
</dbReference>
<dbReference type="CDD" id="cd02522">
    <property type="entry name" value="GT_2_like_a"/>
    <property type="match status" value="1"/>
</dbReference>
<dbReference type="RefSeq" id="WP_076003714.1">
    <property type="nucleotide sequence ID" value="NZ_CP018258.1"/>
</dbReference>
<dbReference type="NCBIfam" id="TIGR04283">
    <property type="entry name" value="glyco_like_mftF"/>
    <property type="match status" value="1"/>
</dbReference>
<dbReference type="Pfam" id="PF00535">
    <property type="entry name" value="Glycos_transf_2"/>
    <property type="match status" value="1"/>
</dbReference>
<dbReference type="NCBIfam" id="TIGR04282">
    <property type="entry name" value="glyco_like_cofC"/>
    <property type="match status" value="1"/>
</dbReference>
<accession>A0A1P8F6K0</accession>
<name>A0A1P8F6K0_9CHLR</name>
<keyword evidence="4 11" id="KW-0808">Transferase</keyword>
<reference evidence="12" key="1">
    <citation type="submission" date="2016-11" db="EMBL/GenBank/DDBJ databases">
        <title>Dehalogenimonas formicexedens sp. nov., a chlorinated alkane respiring bacterium isolated from contaminated groundwater.</title>
        <authorList>
            <person name="Key T.A."/>
            <person name="Bowman K.S."/>
            <person name="Lee I."/>
            <person name="Chun J."/>
            <person name="Albuquerque L."/>
            <person name="da Costa M.S."/>
            <person name="Rainey F.A."/>
            <person name="Moe W.M."/>
        </authorList>
    </citation>
    <scope>NUCLEOTIDE SEQUENCE [LARGE SCALE GENOMIC DNA]</scope>
    <source>
        <strain evidence="12">NSZ-14</strain>
    </source>
</reference>
<dbReference type="InterPro" id="IPR001173">
    <property type="entry name" value="Glyco_trans_2-like"/>
</dbReference>
<evidence type="ECO:0000256" key="2">
    <source>
        <dbReference type="ARBA" id="ARBA00022475"/>
    </source>
</evidence>
<dbReference type="PANTHER" id="PTHR43646">
    <property type="entry name" value="GLYCOSYLTRANSFERASE"/>
    <property type="match status" value="1"/>
</dbReference>
<dbReference type="Gene3D" id="3.90.550.10">
    <property type="entry name" value="Spore Coat Polysaccharide Biosynthesis Protein SpsA, Chain A"/>
    <property type="match status" value="2"/>
</dbReference>
<gene>
    <name evidence="11" type="ORF">Dform_00617</name>
</gene>
<dbReference type="GO" id="GO:0016757">
    <property type="term" value="F:glycosyltransferase activity"/>
    <property type="evidence" value="ECO:0007669"/>
    <property type="project" value="UniProtKB-KW"/>
</dbReference>
<keyword evidence="2" id="KW-1003">Cell membrane</keyword>
<keyword evidence="12" id="KW-1185">Reference proteome</keyword>
<keyword evidence="5" id="KW-0472">Membrane</keyword>
<evidence type="ECO:0000313" key="11">
    <source>
        <dbReference type="EMBL" id="APV43972.1"/>
    </source>
</evidence>
<dbReference type="GO" id="GO:0005886">
    <property type="term" value="C:plasma membrane"/>
    <property type="evidence" value="ECO:0007669"/>
    <property type="project" value="UniProtKB-SubCell"/>
</dbReference>
<evidence type="ECO:0000313" key="12">
    <source>
        <dbReference type="Proteomes" id="UP000185934"/>
    </source>
</evidence>
<evidence type="ECO:0000256" key="3">
    <source>
        <dbReference type="ARBA" id="ARBA00022676"/>
    </source>
</evidence>
<comment type="function">
    <text evidence="6">Catalyzes the glycosylation of 4,4'-diaponeurosporenoate, i.e. the esterification of glucose at the C1'' position with the carboxyl group of 4,4'-diaponeurosporenic acid, to form glycosyl-4,4'-diaponeurosporenoate. This is a step in the biosynthesis of staphyloxanthin, an orange pigment present in most staphylococci strains.</text>
</comment>
<dbReference type="AlphaFoldDB" id="A0A1P8F6K0"/>
<feature type="domain" description="Glycosyltransferase 2-like" evidence="10">
    <location>
        <begin position="5"/>
        <end position="116"/>
    </location>
</feature>
<keyword evidence="3" id="KW-0328">Glycosyltransferase</keyword>
<evidence type="ECO:0000256" key="4">
    <source>
        <dbReference type="ARBA" id="ARBA00022679"/>
    </source>
</evidence>
<evidence type="ECO:0000256" key="6">
    <source>
        <dbReference type="ARBA" id="ARBA00037281"/>
    </source>
</evidence>
<dbReference type="Proteomes" id="UP000185934">
    <property type="component" value="Chromosome"/>
</dbReference>
<dbReference type="SUPFAM" id="SSF53448">
    <property type="entry name" value="Nucleotide-diphospho-sugar transferases"/>
    <property type="match status" value="2"/>
</dbReference>
<protein>
    <recommendedName>
        <fullName evidence="9">4,4'-diaponeurosporenoate glycosyltransferase</fullName>
    </recommendedName>
</protein>
<comment type="similarity">
    <text evidence="8">Belongs to the glycosyltransferase 2 family. CrtQ subfamily.</text>
</comment>
<dbReference type="PANTHER" id="PTHR43646:SF2">
    <property type="entry name" value="GLYCOSYLTRANSFERASE 2-LIKE DOMAIN-CONTAINING PROTEIN"/>
    <property type="match status" value="1"/>
</dbReference>
<evidence type="ECO:0000256" key="8">
    <source>
        <dbReference type="ARBA" id="ARBA00038120"/>
    </source>
</evidence>
<dbReference type="OrthoDB" id="9810303at2"/>
<evidence type="ECO:0000256" key="7">
    <source>
        <dbReference type="ARBA" id="ARBA00037904"/>
    </source>
</evidence>
<dbReference type="STRING" id="1839801.Dform_00617"/>
<comment type="subcellular location">
    <subcellularLocation>
        <location evidence="1">Cell membrane</location>
    </subcellularLocation>
</comment>
<dbReference type="InterPro" id="IPR026461">
    <property type="entry name" value="Trfase_2_rSAM/seldom_assoc"/>
</dbReference>
<proteinExistence type="inferred from homology"/>
<dbReference type="InterPro" id="IPR029044">
    <property type="entry name" value="Nucleotide-diphossugar_trans"/>
</dbReference>